<dbReference type="Proteomes" id="UP000314980">
    <property type="component" value="Unassembled WGS sequence"/>
</dbReference>
<gene>
    <name evidence="2" type="primary">PPP6R2</name>
    <name evidence="2" type="synonym">ppp6r2a</name>
</gene>
<protein>
    <submittedName>
        <fullName evidence="2">Protein phosphatase 6, regulatory subunit 2a</fullName>
    </submittedName>
</protein>
<proteinExistence type="inferred from homology"/>
<comment type="similarity">
    <text evidence="1">Belongs to the SAPS family.</text>
</comment>
<reference evidence="3" key="1">
    <citation type="submission" date="2015-09" db="EMBL/GenBank/DDBJ databases">
        <authorList>
            <person name="Sai Rama Sridatta P."/>
        </authorList>
    </citation>
    <scope>NUCLEOTIDE SEQUENCE [LARGE SCALE GENOMIC DNA]</scope>
</reference>
<sequence length="650" mass="74144">MFWKFDLHTTSHIDQLLDREDVTLRELMEEDDVLQECKAQNRRLLLFLSQDHCMQELVSLITTEPPADLEERSRFKFPNIACELLTSDVSIINDKLGGDESLLEMLYHFLEQDPPLNPLLASFFSKTIGNLIARKTEQVITFLKKKEGFIGLVLKHIDASAMMDLLLRLISCVEPAPLRQEVLHWLNEEKLVQRLSELIHTGKDEERQSNASQTLCDIIRLSRDQANQMQENVEADPLLAVLESQESVAGLLKNLFEGERSEASIVNGTQVLLTLLETRRSGAAFDGELTVHILIVIQPCVPLCGTVVGLKIRSCVLVSKQHLVMTLVDLLFLFHLQKSAILTTVGVLEQPLGNARLHVARLVAALLQTNAPSICQELCNLATMDLLLDLFFKYSWNNFLHFQVELCVAAILNHPSSEERPSRTIDPQTSIHNALVAHLFQKCRLVQRILDAWEENDRIQVEGGTRRGNMGHLTRIANMVVQNLEKGPVQAQITDLIKELPEDCRGRWESFVDETLRETNRRNTVELVSTHNMHSSSEDDDMESPFPNDLSLQQAFSDYQIQQMTANFVDQFGFNDEEFNEHDDNINALLANHHIIFPKLKRVFCTQANAAAFEACCKERIRQFDDAEEEEDIWEEKEINYATQAKSRTR</sequence>
<evidence type="ECO:0000256" key="1">
    <source>
        <dbReference type="ARBA" id="ARBA00006180"/>
    </source>
</evidence>
<dbReference type="InterPro" id="IPR007587">
    <property type="entry name" value="SAPS"/>
</dbReference>
<reference evidence="2" key="2">
    <citation type="submission" date="2025-08" db="UniProtKB">
        <authorList>
            <consortium name="Ensembl"/>
        </authorList>
    </citation>
    <scope>IDENTIFICATION</scope>
</reference>
<reference evidence="2" key="3">
    <citation type="submission" date="2025-09" db="UniProtKB">
        <authorList>
            <consortium name="Ensembl"/>
        </authorList>
    </citation>
    <scope>IDENTIFICATION</scope>
</reference>
<evidence type="ECO:0000313" key="3">
    <source>
        <dbReference type="Proteomes" id="UP000314980"/>
    </source>
</evidence>
<dbReference type="GO" id="GO:0019888">
    <property type="term" value="F:protein phosphatase regulator activity"/>
    <property type="evidence" value="ECO:0007669"/>
    <property type="project" value="TreeGrafter"/>
</dbReference>
<dbReference type="GO" id="GO:0005634">
    <property type="term" value="C:nucleus"/>
    <property type="evidence" value="ECO:0007669"/>
    <property type="project" value="TreeGrafter"/>
</dbReference>
<dbReference type="Ensembl" id="ENSLCAT00010035148.1">
    <property type="protein sequence ID" value="ENSLCAP00010034336.1"/>
    <property type="gene ID" value="ENSLCAG00010016088.1"/>
</dbReference>
<keyword evidence="3" id="KW-1185">Reference proteome</keyword>
<dbReference type="Pfam" id="PF04499">
    <property type="entry name" value="SAPS"/>
    <property type="match status" value="1"/>
</dbReference>
<dbReference type="GO" id="GO:0019903">
    <property type="term" value="F:protein phosphatase binding"/>
    <property type="evidence" value="ECO:0007669"/>
    <property type="project" value="InterPro"/>
</dbReference>
<dbReference type="PANTHER" id="PTHR12634:SF15">
    <property type="entry name" value="SERINE_THREONINE-PROTEIN PHOSPHATASE 6 REGULATORY SUBUNIT 2"/>
    <property type="match status" value="1"/>
</dbReference>
<evidence type="ECO:0000313" key="2">
    <source>
        <dbReference type="Ensembl" id="ENSLCAP00010034336.1"/>
    </source>
</evidence>
<accession>A0A4W6EAR0</accession>
<dbReference type="AlphaFoldDB" id="A0A4W6EAR0"/>
<organism evidence="2 3">
    <name type="scientific">Lates calcarifer</name>
    <name type="common">Barramundi</name>
    <name type="synonym">Holocentrus calcarifer</name>
    <dbReference type="NCBI Taxonomy" id="8187"/>
    <lineage>
        <taxon>Eukaryota</taxon>
        <taxon>Metazoa</taxon>
        <taxon>Chordata</taxon>
        <taxon>Craniata</taxon>
        <taxon>Vertebrata</taxon>
        <taxon>Euteleostomi</taxon>
        <taxon>Actinopterygii</taxon>
        <taxon>Neopterygii</taxon>
        <taxon>Teleostei</taxon>
        <taxon>Neoteleostei</taxon>
        <taxon>Acanthomorphata</taxon>
        <taxon>Carangaria</taxon>
        <taxon>Carangaria incertae sedis</taxon>
        <taxon>Centropomidae</taxon>
        <taxon>Lates</taxon>
    </lineage>
</organism>
<dbReference type="PANTHER" id="PTHR12634">
    <property type="entry name" value="SIT4 YEAST -ASSOCIATING PROTEIN-RELATED"/>
    <property type="match status" value="1"/>
</dbReference>
<dbReference type="GO" id="GO:0005829">
    <property type="term" value="C:cytosol"/>
    <property type="evidence" value="ECO:0007669"/>
    <property type="project" value="TreeGrafter"/>
</dbReference>
<dbReference type="GeneTree" id="ENSGT00390000009899"/>
<name>A0A4W6EAR0_LATCA</name>